<dbReference type="PANTHER" id="PTHR43046">
    <property type="entry name" value="GDP-MANNOSE MANNOSYL HYDROLASE"/>
    <property type="match status" value="1"/>
</dbReference>
<sequence>MSRPRVCAAIMKDDRILMVLHEHGDQSYWTLPGGAVETGETLEAAVLREVREEVSLNGTVERLLFEDTYAYGPEHCYLVRVDDGEDARLGYDPELASSDQILKGLAWFSLAAMKDDRQVKRVIQSLSVPISQWIGAAAVCVDADGRLLMVLQGKPEEEKRWSVPSGGIEPGETLEQCCMREVFEETGYRSKVVKKIKEKTGSHGTAEYHVTYFEAEIVDGTPTIQDPDGLIYDIDWKSREQMKALPFSFPEDREFLLNYLEGPCREKN</sequence>
<evidence type="ECO:0000256" key="3">
    <source>
        <dbReference type="RuleBase" id="RU003476"/>
    </source>
</evidence>
<keyword evidence="2 3" id="KW-0378">Hydrolase</keyword>
<comment type="similarity">
    <text evidence="3">Belongs to the Nudix hydrolase family.</text>
</comment>
<gene>
    <name evidence="5" type="ORF">FE782_18730</name>
</gene>
<comment type="caution">
    <text evidence="5">The sequence shown here is derived from an EMBL/GenBank/DDBJ whole genome shotgun (WGS) entry which is preliminary data.</text>
</comment>
<evidence type="ECO:0000259" key="4">
    <source>
        <dbReference type="PROSITE" id="PS51462"/>
    </source>
</evidence>
<dbReference type="PRINTS" id="PR00502">
    <property type="entry name" value="NUDIXFAMILY"/>
</dbReference>
<dbReference type="InterPro" id="IPR015797">
    <property type="entry name" value="NUDIX_hydrolase-like_dom_sf"/>
</dbReference>
<dbReference type="AlphaFoldDB" id="A0A5R9G306"/>
<organism evidence="5 6">
    <name type="scientific">Paenibacillus antri</name>
    <dbReference type="NCBI Taxonomy" id="2582848"/>
    <lineage>
        <taxon>Bacteria</taxon>
        <taxon>Bacillati</taxon>
        <taxon>Bacillota</taxon>
        <taxon>Bacilli</taxon>
        <taxon>Bacillales</taxon>
        <taxon>Paenibacillaceae</taxon>
        <taxon>Paenibacillus</taxon>
    </lineage>
</organism>
<dbReference type="SUPFAM" id="SSF55811">
    <property type="entry name" value="Nudix"/>
    <property type="match status" value="2"/>
</dbReference>
<reference evidence="5 6" key="1">
    <citation type="submission" date="2019-05" db="EMBL/GenBank/DDBJ databases">
        <authorList>
            <person name="Narsing Rao M.P."/>
            <person name="Li W.J."/>
        </authorList>
    </citation>
    <scope>NUCLEOTIDE SEQUENCE [LARGE SCALE GENOMIC DNA]</scope>
    <source>
        <strain evidence="5 6">SYSU_K30003</strain>
    </source>
</reference>
<dbReference type="Pfam" id="PF00293">
    <property type="entry name" value="NUDIX"/>
    <property type="match status" value="2"/>
</dbReference>
<dbReference type="PROSITE" id="PS51462">
    <property type="entry name" value="NUDIX"/>
    <property type="match status" value="2"/>
</dbReference>
<evidence type="ECO:0000256" key="2">
    <source>
        <dbReference type="ARBA" id="ARBA00022801"/>
    </source>
</evidence>
<dbReference type="OrthoDB" id="9787880at2"/>
<dbReference type="EMBL" id="VCIW01000013">
    <property type="protein sequence ID" value="TLS50737.1"/>
    <property type="molecule type" value="Genomic_DNA"/>
</dbReference>
<dbReference type="Proteomes" id="UP000309676">
    <property type="component" value="Unassembled WGS sequence"/>
</dbReference>
<dbReference type="InterPro" id="IPR020084">
    <property type="entry name" value="NUDIX_hydrolase_CS"/>
</dbReference>
<comment type="cofactor">
    <cofactor evidence="1">
        <name>Mg(2+)</name>
        <dbReference type="ChEBI" id="CHEBI:18420"/>
    </cofactor>
</comment>
<dbReference type="GO" id="GO:0016787">
    <property type="term" value="F:hydrolase activity"/>
    <property type="evidence" value="ECO:0007669"/>
    <property type="project" value="UniProtKB-KW"/>
</dbReference>
<name>A0A5R9G306_9BACL</name>
<feature type="domain" description="Nudix hydrolase" evidence="4">
    <location>
        <begin position="1"/>
        <end position="136"/>
    </location>
</feature>
<dbReference type="InterPro" id="IPR020476">
    <property type="entry name" value="Nudix_hydrolase"/>
</dbReference>
<dbReference type="PANTHER" id="PTHR43046:SF2">
    <property type="entry name" value="8-OXO-DGTP DIPHOSPHATASE-RELATED"/>
    <property type="match status" value="1"/>
</dbReference>
<protein>
    <submittedName>
        <fullName evidence="5">NUDIX hydrolase</fullName>
    </submittedName>
</protein>
<keyword evidence="6" id="KW-1185">Reference proteome</keyword>
<feature type="domain" description="Nudix hydrolase" evidence="4">
    <location>
        <begin position="132"/>
        <end position="260"/>
    </location>
</feature>
<dbReference type="Gene3D" id="3.90.79.10">
    <property type="entry name" value="Nucleoside Triphosphate Pyrophosphohydrolase"/>
    <property type="match status" value="2"/>
</dbReference>
<dbReference type="CDD" id="cd02883">
    <property type="entry name" value="NUDIX_Hydrolase"/>
    <property type="match status" value="1"/>
</dbReference>
<evidence type="ECO:0000313" key="6">
    <source>
        <dbReference type="Proteomes" id="UP000309676"/>
    </source>
</evidence>
<proteinExistence type="inferred from homology"/>
<accession>A0A5R9G306</accession>
<dbReference type="PROSITE" id="PS00893">
    <property type="entry name" value="NUDIX_BOX"/>
    <property type="match status" value="1"/>
</dbReference>
<dbReference type="InterPro" id="IPR000086">
    <property type="entry name" value="NUDIX_hydrolase_dom"/>
</dbReference>
<evidence type="ECO:0000256" key="1">
    <source>
        <dbReference type="ARBA" id="ARBA00001946"/>
    </source>
</evidence>
<evidence type="ECO:0000313" key="5">
    <source>
        <dbReference type="EMBL" id="TLS50737.1"/>
    </source>
</evidence>